<gene>
    <name evidence="1" type="ORF">GVO57_02950</name>
</gene>
<dbReference type="RefSeq" id="WP_160591712.1">
    <property type="nucleotide sequence ID" value="NZ_CP047895.1"/>
</dbReference>
<reference evidence="1 2" key="1">
    <citation type="submission" date="2020-01" db="EMBL/GenBank/DDBJ databases">
        <title>Sphingomonas sp. C33 whole genome sequece.</title>
        <authorList>
            <person name="Park C."/>
        </authorList>
    </citation>
    <scope>NUCLEOTIDE SEQUENCE [LARGE SCALE GENOMIC DNA]</scope>
    <source>
        <strain evidence="1 2">C33</strain>
    </source>
</reference>
<sequence>MSGLDQACARICAEIDGLAGIAGRVAPALLCARIDGIRRTARDYGLHPVADLAHALESAMAAGGARGLVGSYLDLMREAARCGRTDREASQIYLAAAQVRLN</sequence>
<dbReference type="EMBL" id="CP047895">
    <property type="protein sequence ID" value="QHL89975.1"/>
    <property type="molecule type" value="Genomic_DNA"/>
</dbReference>
<dbReference type="Proteomes" id="UP000464468">
    <property type="component" value="Chromosome"/>
</dbReference>
<evidence type="ECO:0000313" key="1">
    <source>
        <dbReference type="EMBL" id="QHL89975.1"/>
    </source>
</evidence>
<name>A0A7Z2NUD5_9SPHN</name>
<organism evidence="1 2">
    <name type="scientific">Sphingomonas changnyeongensis</name>
    <dbReference type="NCBI Taxonomy" id="2698679"/>
    <lineage>
        <taxon>Bacteria</taxon>
        <taxon>Pseudomonadati</taxon>
        <taxon>Pseudomonadota</taxon>
        <taxon>Alphaproteobacteria</taxon>
        <taxon>Sphingomonadales</taxon>
        <taxon>Sphingomonadaceae</taxon>
        <taxon>Sphingomonas</taxon>
    </lineage>
</organism>
<proteinExistence type="predicted"/>
<dbReference type="KEGG" id="schy:GVO57_02950"/>
<dbReference type="AlphaFoldDB" id="A0A7Z2NUD5"/>
<protein>
    <submittedName>
        <fullName evidence="1">Uncharacterized protein</fullName>
    </submittedName>
</protein>
<keyword evidence="2" id="KW-1185">Reference proteome</keyword>
<evidence type="ECO:0000313" key="2">
    <source>
        <dbReference type="Proteomes" id="UP000464468"/>
    </source>
</evidence>
<accession>A0A7Z2NUD5</accession>